<proteinExistence type="predicted"/>
<dbReference type="PANTHER" id="PTHR19384:SF128">
    <property type="entry name" value="NADPH OXIDOREDUCTASE A"/>
    <property type="match status" value="1"/>
</dbReference>
<dbReference type="GO" id="GO:0005829">
    <property type="term" value="C:cytosol"/>
    <property type="evidence" value="ECO:0007669"/>
    <property type="project" value="TreeGrafter"/>
</dbReference>
<evidence type="ECO:0000256" key="2">
    <source>
        <dbReference type="ARBA" id="ARBA00022630"/>
    </source>
</evidence>
<gene>
    <name evidence="4" type="ORF">BUZ61_13320</name>
</gene>
<evidence type="ECO:0000256" key="1">
    <source>
        <dbReference type="ARBA" id="ARBA00001917"/>
    </source>
</evidence>
<dbReference type="InterPro" id="IPR039261">
    <property type="entry name" value="FNR_nucleotide-bd"/>
</dbReference>
<comment type="cofactor">
    <cofactor evidence="1">
        <name>FMN</name>
        <dbReference type="ChEBI" id="CHEBI:58210"/>
    </cofactor>
</comment>
<dbReference type="EMBL" id="PZHR01000162">
    <property type="protein sequence ID" value="PTK56149.1"/>
    <property type="molecule type" value="Genomic_DNA"/>
</dbReference>
<dbReference type="AlphaFoldDB" id="A0A2T4S7C0"/>
<dbReference type="GO" id="GO:0010181">
    <property type="term" value="F:FMN binding"/>
    <property type="evidence" value="ECO:0007669"/>
    <property type="project" value="TreeGrafter"/>
</dbReference>
<evidence type="ECO:0000256" key="3">
    <source>
        <dbReference type="ARBA" id="ARBA00022643"/>
    </source>
</evidence>
<keyword evidence="3" id="KW-0288">FMN</keyword>
<dbReference type="SUPFAM" id="SSF52343">
    <property type="entry name" value="Ferredoxin reductase-like, C-terminal NADP-linked domain"/>
    <property type="match status" value="1"/>
</dbReference>
<name>A0A2T4S7C0_9STAP</name>
<dbReference type="Proteomes" id="UP000240400">
    <property type="component" value="Unassembled WGS sequence"/>
</dbReference>
<dbReference type="Gene3D" id="3.40.50.80">
    <property type="entry name" value="Nucleotide-binding domain of ferredoxin-NADP reductase (FNR) module"/>
    <property type="match status" value="1"/>
</dbReference>
<reference evidence="4 5" key="1">
    <citation type="journal article" date="2016" name="Front. Microbiol.">
        <title>Comprehensive Phylogenetic Analysis of Bovine Non-aureus Staphylococci Species Based on Whole-Genome Sequencing.</title>
        <authorList>
            <person name="Naushad S."/>
            <person name="Barkema H.W."/>
            <person name="Luby C."/>
            <person name="Condas L.A."/>
            <person name="Nobrega D.B."/>
            <person name="Carson D.A."/>
            <person name="De Buck J."/>
        </authorList>
    </citation>
    <scope>NUCLEOTIDE SEQUENCE [LARGE SCALE GENOMIC DNA]</scope>
    <source>
        <strain evidence="4 5">SNUC 4337</strain>
    </source>
</reference>
<dbReference type="PANTHER" id="PTHR19384">
    <property type="entry name" value="NITRIC OXIDE SYNTHASE-RELATED"/>
    <property type="match status" value="1"/>
</dbReference>
<accession>A0A2T4S7C0</accession>
<keyword evidence="2" id="KW-0285">Flavoprotein</keyword>
<sequence length="67" mass="7832">DENSAEFYEWLRNGAAISVCGDEKHMAKDVHQAIIHVLEKEGGLSEEESEEYLSELKKEKRYQRDVY</sequence>
<organism evidence="4 5">
    <name type="scientific">Staphylococcus nepalensis</name>
    <dbReference type="NCBI Taxonomy" id="214473"/>
    <lineage>
        <taxon>Bacteria</taxon>
        <taxon>Bacillati</taxon>
        <taxon>Bacillota</taxon>
        <taxon>Bacilli</taxon>
        <taxon>Bacillales</taxon>
        <taxon>Staphylococcaceae</taxon>
        <taxon>Staphylococcus</taxon>
    </lineage>
</organism>
<comment type="caution">
    <text evidence="4">The sequence shown here is derived from an EMBL/GenBank/DDBJ whole genome shotgun (WGS) entry which is preliminary data.</text>
</comment>
<dbReference type="GO" id="GO:0016491">
    <property type="term" value="F:oxidoreductase activity"/>
    <property type="evidence" value="ECO:0007669"/>
    <property type="project" value="TreeGrafter"/>
</dbReference>
<dbReference type="GO" id="GO:0050660">
    <property type="term" value="F:flavin adenine dinucleotide binding"/>
    <property type="evidence" value="ECO:0007669"/>
    <property type="project" value="TreeGrafter"/>
</dbReference>
<protein>
    <submittedName>
        <fullName evidence="4">Sulfite reductase [NADPH] flavoprotein alpha-component</fullName>
    </submittedName>
</protein>
<feature type="non-terminal residue" evidence="4">
    <location>
        <position position="1"/>
    </location>
</feature>
<evidence type="ECO:0000313" key="5">
    <source>
        <dbReference type="Proteomes" id="UP000240400"/>
    </source>
</evidence>
<evidence type="ECO:0000313" key="4">
    <source>
        <dbReference type="EMBL" id="PTK56149.1"/>
    </source>
</evidence>